<organism evidence="8 9">
    <name type="scientific">Baudoinia panamericana (strain UAMH 10762)</name>
    <name type="common">Angels' share fungus</name>
    <name type="synonym">Baudoinia compniacensis (strain UAMH 10762)</name>
    <dbReference type="NCBI Taxonomy" id="717646"/>
    <lineage>
        <taxon>Eukaryota</taxon>
        <taxon>Fungi</taxon>
        <taxon>Dikarya</taxon>
        <taxon>Ascomycota</taxon>
        <taxon>Pezizomycotina</taxon>
        <taxon>Dothideomycetes</taxon>
        <taxon>Dothideomycetidae</taxon>
        <taxon>Mycosphaerellales</taxon>
        <taxon>Teratosphaeriaceae</taxon>
        <taxon>Baudoinia</taxon>
    </lineage>
</organism>
<feature type="non-terminal residue" evidence="8">
    <location>
        <position position="1"/>
    </location>
</feature>
<dbReference type="EMBL" id="KB445556">
    <property type="protein sequence ID" value="EMC95654.1"/>
    <property type="molecule type" value="Genomic_DNA"/>
</dbReference>
<gene>
    <name evidence="8" type="ORF">BAUCODRAFT_54261</name>
</gene>
<keyword evidence="2 7" id="KW-0690">Ribosome biogenesis</keyword>
<dbReference type="Pfam" id="PF04410">
    <property type="entry name" value="Gar1"/>
    <property type="match status" value="1"/>
</dbReference>
<dbReference type="GeneID" id="19115322"/>
<dbReference type="eggNOG" id="KOG2236">
    <property type="taxonomic scope" value="Eukaryota"/>
</dbReference>
<keyword evidence="6 7" id="KW-0539">Nucleus</keyword>
<dbReference type="GO" id="GO:0000493">
    <property type="term" value="P:box H/ACA snoRNP assembly"/>
    <property type="evidence" value="ECO:0007669"/>
    <property type="project" value="InterPro"/>
</dbReference>
<dbReference type="PANTHER" id="PTHR31633">
    <property type="entry name" value="H/ACA RIBONUCLEOPROTEIN COMPLEX NON-CORE SUBUNIT NAF1"/>
    <property type="match status" value="1"/>
</dbReference>
<dbReference type="GO" id="GO:0006364">
    <property type="term" value="P:rRNA processing"/>
    <property type="evidence" value="ECO:0007669"/>
    <property type="project" value="UniProtKB-KW"/>
</dbReference>
<evidence type="ECO:0000256" key="4">
    <source>
        <dbReference type="ARBA" id="ARBA00022553"/>
    </source>
</evidence>
<comment type="similarity">
    <text evidence="7">Belongs to the GAR1 family.</text>
</comment>
<evidence type="ECO:0000313" key="8">
    <source>
        <dbReference type="EMBL" id="EMC95654.1"/>
    </source>
</evidence>
<evidence type="ECO:0000256" key="7">
    <source>
        <dbReference type="RuleBase" id="RU364004"/>
    </source>
</evidence>
<keyword evidence="4" id="KW-0597">Phosphoprotein</keyword>
<comment type="function">
    <text evidence="7">Required for ribosome biogenesis. Part of a complex which catalyzes pseudouridylation of rRNA. This involves the isomerization of uridine such that the ribose is subsequently attached to C5, instead of the normal N1. Pseudouridine ("psi") residues may serve to stabilize the conformation of rRNAs.</text>
</comment>
<name>M2N982_BAUPA</name>
<dbReference type="RefSeq" id="XP_007676912.1">
    <property type="nucleotide sequence ID" value="XM_007678722.1"/>
</dbReference>
<dbReference type="InterPro" id="IPR040309">
    <property type="entry name" value="Naf1"/>
</dbReference>
<accession>M2N982</accession>
<dbReference type="OMA" id="PMYSVAF"/>
<dbReference type="GO" id="GO:0003723">
    <property type="term" value="F:RNA binding"/>
    <property type="evidence" value="ECO:0007669"/>
    <property type="project" value="UniProtKB-KW"/>
</dbReference>
<evidence type="ECO:0000256" key="2">
    <source>
        <dbReference type="ARBA" id="ARBA00022517"/>
    </source>
</evidence>
<evidence type="ECO:0000313" key="9">
    <source>
        <dbReference type="Proteomes" id="UP000011761"/>
    </source>
</evidence>
<sequence length="86" mass="9442">NEVKEVVVPKPDVAITDETKITELGTVQRSVENHLLIKGSTPGEYQVLESGSVLCNDKREVIGVVAETLGRVQEPMYSVAFTNQQE</sequence>
<reference evidence="8 9" key="1">
    <citation type="journal article" date="2012" name="PLoS Pathog.">
        <title>Diverse lifestyles and strategies of plant pathogenesis encoded in the genomes of eighteen Dothideomycetes fungi.</title>
        <authorList>
            <person name="Ohm R.A."/>
            <person name="Feau N."/>
            <person name="Henrissat B."/>
            <person name="Schoch C.L."/>
            <person name="Horwitz B.A."/>
            <person name="Barry K.W."/>
            <person name="Condon B.J."/>
            <person name="Copeland A.C."/>
            <person name="Dhillon B."/>
            <person name="Glaser F."/>
            <person name="Hesse C.N."/>
            <person name="Kosti I."/>
            <person name="LaButti K."/>
            <person name="Lindquist E.A."/>
            <person name="Lucas S."/>
            <person name="Salamov A.A."/>
            <person name="Bradshaw R.E."/>
            <person name="Ciuffetti L."/>
            <person name="Hamelin R.C."/>
            <person name="Kema G.H.J."/>
            <person name="Lawrence C."/>
            <person name="Scott J.A."/>
            <person name="Spatafora J.W."/>
            <person name="Turgeon B.G."/>
            <person name="de Wit P.J.G.M."/>
            <person name="Zhong S."/>
            <person name="Goodwin S.B."/>
            <person name="Grigoriev I.V."/>
        </authorList>
    </citation>
    <scope>NUCLEOTIDE SEQUENCE [LARGE SCALE GENOMIC DNA]</scope>
    <source>
        <strain evidence="8 9">UAMH 10762</strain>
    </source>
</reference>
<keyword evidence="7" id="KW-0687">Ribonucleoprotein</keyword>
<dbReference type="SUPFAM" id="SSF50447">
    <property type="entry name" value="Translation proteins"/>
    <property type="match status" value="1"/>
</dbReference>
<dbReference type="Gene3D" id="2.40.10.230">
    <property type="entry name" value="Probable tRNA pseudouridine synthase domain"/>
    <property type="match status" value="1"/>
</dbReference>
<dbReference type="GO" id="GO:0005730">
    <property type="term" value="C:nucleolus"/>
    <property type="evidence" value="ECO:0007669"/>
    <property type="project" value="UniProtKB-SubCell"/>
</dbReference>
<dbReference type="Proteomes" id="UP000011761">
    <property type="component" value="Unassembled WGS sequence"/>
</dbReference>
<evidence type="ECO:0000256" key="3">
    <source>
        <dbReference type="ARBA" id="ARBA00022552"/>
    </source>
</evidence>
<evidence type="ECO:0000256" key="1">
    <source>
        <dbReference type="ARBA" id="ARBA00009801"/>
    </source>
</evidence>
<proteinExistence type="inferred from homology"/>
<dbReference type="HOGENOM" id="CLU_176673_0_0_1"/>
<dbReference type="InterPro" id="IPR009000">
    <property type="entry name" value="Transl_B-barrel_sf"/>
</dbReference>
<protein>
    <recommendedName>
        <fullName evidence="7">H/ACA ribonucleoprotein complex subunit</fullName>
    </recommendedName>
</protein>
<feature type="non-terminal residue" evidence="8">
    <location>
        <position position="86"/>
    </location>
</feature>
<dbReference type="AlphaFoldDB" id="M2N982"/>
<dbReference type="InterPro" id="IPR038664">
    <property type="entry name" value="Gar1/Naf1_Cbf5-bd_sf"/>
</dbReference>
<comment type="subcellular location">
    <subcellularLocation>
        <location evidence="7">Nucleus</location>
        <location evidence="7">Nucleolus</location>
    </subcellularLocation>
</comment>
<evidence type="ECO:0000256" key="5">
    <source>
        <dbReference type="ARBA" id="ARBA00022884"/>
    </source>
</evidence>
<keyword evidence="5 7" id="KW-0694">RNA-binding</keyword>
<dbReference type="GO" id="GO:0005732">
    <property type="term" value="C:sno(s)RNA-containing ribonucleoprotein complex"/>
    <property type="evidence" value="ECO:0007669"/>
    <property type="project" value="InterPro"/>
</dbReference>
<comment type="subunit">
    <text evidence="7">Component of the small nucleolar ribonucleoprotein particles containing H/ACA-type snoRNAs (H/ACA snoRNPs).</text>
</comment>
<dbReference type="PANTHER" id="PTHR31633:SF1">
    <property type="entry name" value="H_ACA RIBONUCLEOPROTEIN COMPLEX NON-CORE SUBUNIT NAF1"/>
    <property type="match status" value="1"/>
</dbReference>
<evidence type="ECO:0000256" key="6">
    <source>
        <dbReference type="ARBA" id="ARBA00023242"/>
    </source>
</evidence>
<dbReference type="STRING" id="717646.M2N982"/>
<keyword evidence="9" id="KW-1185">Reference proteome</keyword>
<dbReference type="OrthoDB" id="21550at2759"/>
<comment type="similarity">
    <text evidence="1">Belongs to the NAF1 family.</text>
</comment>
<keyword evidence="3 7" id="KW-0698">rRNA processing</keyword>
<dbReference type="GO" id="GO:0001522">
    <property type="term" value="P:pseudouridine synthesis"/>
    <property type="evidence" value="ECO:0007669"/>
    <property type="project" value="InterPro"/>
</dbReference>
<dbReference type="InterPro" id="IPR007504">
    <property type="entry name" value="H/ACA_rnp_Gar1/Naf1"/>
</dbReference>
<dbReference type="KEGG" id="bcom:BAUCODRAFT_54261"/>